<name>A0ABT5M8B3_9GAMM</name>
<comment type="caution">
    <text evidence="1">The sequence shown here is derived from an EMBL/GenBank/DDBJ whole genome shotgun (WGS) entry which is preliminary data.</text>
</comment>
<accession>A0ABT5M8B3</accession>
<reference evidence="1 2" key="1">
    <citation type="submission" date="2023-02" db="EMBL/GenBank/DDBJ databases">
        <title>Entomopathogenic bacteria.</title>
        <authorList>
            <person name="Machado R.A."/>
        </authorList>
    </citation>
    <scope>NUCLEOTIDE SEQUENCE [LARGE SCALE GENOMIC DNA]</scope>
    <source>
        <strain evidence="1 2">XENO-7</strain>
    </source>
</reference>
<sequence length="141" mass="15056">MTKIWAGGTDIIAGDRLQLSAGQDIVGSIIKLISTEGDISVNAGRDLIFLARRFVTEPSQDKRLYTSGISTFNAAKNLILSAAGNLSTYATNLVSGRDMAISTGGNIRFESLKEYVVENKTEQATQRASQLRSGGALTIQS</sequence>
<dbReference type="RefSeq" id="WP_273581350.1">
    <property type="nucleotide sequence ID" value="NZ_JAQRFO010000081.1"/>
</dbReference>
<dbReference type="Proteomes" id="UP001214757">
    <property type="component" value="Unassembled WGS sequence"/>
</dbReference>
<gene>
    <name evidence="1" type="ORF">PSI22_20460</name>
</gene>
<dbReference type="EMBL" id="JAQRFO010000081">
    <property type="protein sequence ID" value="MDC9623943.1"/>
    <property type="molecule type" value="Genomic_DNA"/>
</dbReference>
<organism evidence="1 2">
    <name type="scientific">Xenorhabdus aichiensis</name>
    <dbReference type="NCBI Taxonomy" id="3025874"/>
    <lineage>
        <taxon>Bacteria</taxon>
        <taxon>Pseudomonadati</taxon>
        <taxon>Pseudomonadota</taxon>
        <taxon>Gammaproteobacteria</taxon>
        <taxon>Enterobacterales</taxon>
        <taxon>Morganellaceae</taxon>
        <taxon>Xenorhabdus</taxon>
    </lineage>
</organism>
<evidence type="ECO:0000313" key="1">
    <source>
        <dbReference type="EMBL" id="MDC9623943.1"/>
    </source>
</evidence>
<keyword evidence="2" id="KW-1185">Reference proteome</keyword>
<proteinExistence type="predicted"/>
<evidence type="ECO:0008006" key="3">
    <source>
        <dbReference type="Google" id="ProtNLM"/>
    </source>
</evidence>
<protein>
    <recommendedName>
        <fullName evidence="3">DUF2345 domain-containing protein</fullName>
    </recommendedName>
</protein>
<evidence type="ECO:0000313" key="2">
    <source>
        <dbReference type="Proteomes" id="UP001214757"/>
    </source>
</evidence>